<gene>
    <name evidence="1" type="ORF">KIN20_008776</name>
</gene>
<name>A0AAD5MN88_PARTN</name>
<proteinExistence type="predicted"/>
<evidence type="ECO:0000313" key="2">
    <source>
        <dbReference type="Proteomes" id="UP001196413"/>
    </source>
</evidence>
<keyword evidence="2" id="KW-1185">Reference proteome</keyword>
<dbReference type="EMBL" id="JAHQIW010001413">
    <property type="protein sequence ID" value="KAJ1352446.1"/>
    <property type="molecule type" value="Genomic_DNA"/>
</dbReference>
<reference evidence="1" key="1">
    <citation type="submission" date="2021-06" db="EMBL/GenBank/DDBJ databases">
        <title>Parelaphostrongylus tenuis whole genome reference sequence.</title>
        <authorList>
            <person name="Garwood T.J."/>
            <person name="Larsen P.A."/>
            <person name="Fountain-Jones N.M."/>
            <person name="Garbe J.R."/>
            <person name="Macchietto M.G."/>
            <person name="Kania S.A."/>
            <person name="Gerhold R.W."/>
            <person name="Richards J.E."/>
            <person name="Wolf T.M."/>
        </authorList>
    </citation>
    <scope>NUCLEOTIDE SEQUENCE</scope>
    <source>
        <strain evidence="1">MNPRO001-30</strain>
        <tissue evidence="1">Meninges</tissue>
    </source>
</reference>
<sequence length="109" mass="12364">MICTSRLCRGQVTADQDERARERGEITPAKICFTKELSPGESSVLETGVGRFLEQRNLRKSRLLRPLSNLRGEATDVRDLLWTQLPEEESVEESIAHECVPSKDDDLSY</sequence>
<evidence type="ECO:0000313" key="1">
    <source>
        <dbReference type="EMBL" id="KAJ1352446.1"/>
    </source>
</evidence>
<organism evidence="1 2">
    <name type="scientific">Parelaphostrongylus tenuis</name>
    <name type="common">Meningeal worm</name>
    <dbReference type="NCBI Taxonomy" id="148309"/>
    <lineage>
        <taxon>Eukaryota</taxon>
        <taxon>Metazoa</taxon>
        <taxon>Ecdysozoa</taxon>
        <taxon>Nematoda</taxon>
        <taxon>Chromadorea</taxon>
        <taxon>Rhabditida</taxon>
        <taxon>Rhabditina</taxon>
        <taxon>Rhabditomorpha</taxon>
        <taxon>Strongyloidea</taxon>
        <taxon>Metastrongylidae</taxon>
        <taxon>Parelaphostrongylus</taxon>
    </lineage>
</organism>
<dbReference type="Proteomes" id="UP001196413">
    <property type="component" value="Unassembled WGS sequence"/>
</dbReference>
<protein>
    <submittedName>
        <fullName evidence="1">Uncharacterized protein</fullName>
    </submittedName>
</protein>
<dbReference type="AlphaFoldDB" id="A0AAD5MN88"/>
<accession>A0AAD5MN88</accession>
<comment type="caution">
    <text evidence="1">The sequence shown here is derived from an EMBL/GenBank/DDBJ whole genome shotgun (WGS) entry which is preliminary data.</text>
</comment>